<dbReference type="GeneID" id="93439869"/>
<evidence type="ECO:0000313" key="1">
    <source>
        <dbReference type="EMBL" id="ULP51907.1"/>
    </source>
</evidence>
<evidence type="ECO:0000313" key="2">
    <source>
        <dbReference type="Proteomes" id="UP001055253"/>
    </source>
</evidence>
<name>A0ABY3V8X0_MYCUL</name>
<gene>
    <name evidence="1" type="ORF">MJO63_25365</name>
</gene>
<organism evidence="1 2">
    <name type="scientific">Mycobacterium ulcerans</name>
    <dbReference type="NCBI Taxonomy" id="1809"/>
    <lineage>
        <taxon>Bacteria</taxon>
        <taxon>Bacillati</taxon>
        <taxon>Actinomycetota</taxon>
        <taxon>Actinomycetes</taxon>
        <taxon>Mycobacteriales</taxon>
        <taxon>Mycobacteriaceae</taxon>
        <taxon>Mycobacterium</taxon>
        <taxon>Mycobacterium ulcerans group</taxon>
    </lineage>
</organism>
<keyword evidence="2" id="KW-1185">Reference proteome</keyword>
<proteinExistence type="predicted"/>
<protein>
    <submittedName>
        <fullName evidence="1">Uncharacterized protein</fullName>
    </submittedName>
</protein>
<accession>A0ABY3V8X0</accession>
<dbReference type="EMBL" id="CP092429">
    <property type="protein sequence ID" value="ULP51907.1"/>
    <property type="molecule type" value="Genomic_DNA"/>
</dbReference>
<sequence length="69" mass="7137">MSTGCRDCRAGLEHCHGTLIRHVEGPLSGRSECTESDCDDAELIPHTFVVDCAAIGCTCGESAAVTLAG</sequence>
<dbReference type="RefSeq" id="WP_036451211.1">
    <property type="nucleotide sequence ID" value="NZ_CP083741.1"/>
</dbReference>
<dbReference type="Proteomes" id="UP001055253">
    <property type="component" value="Chromosome"/>
</dbReference>
<reference evidence="1" key="1">
    <citation type="submission" date="2022-08" db="EMBL/GenBank/DDBJ databases">
        <title>Whole genome sequencing of non-tuberculosis mycobacteria type-strains.</title>
        <authorList>
            <person name="Igarashi Y."/>
            <person name="Osugi A."/>
            <person name="Mitarai S."/>
        </authorList>
    </citation>
    <scope>NUCLEOTIDE SEQUENCE</scope>
    <source>
        <strain evidence="1">ATCC 19423</strain>
    </source>
</reference>